<sequence>MSSSPLTSPSSSSSHLSEFLQGFPAFEVVESMKQEKLPGASAAPAGKPDWRGGAHSSPSAFAVSRPRMTTSKGKEPPKMDPANMPGRAKSVPPDAKNNSKVRRSLLLGRPTKSGEIAAGSHKCKEDAEENKVVAPGLGRSAGRAMVELFARPRRVRGGLGVVDEKKKCEELLEKVEASESVIKRLQGEVLGLKEELEEAKRSNKELLLRNQVLSEGLAVAEAKVVALRSPDQVKPAAEEYQRPKFKDIQKLLANKLESPKAKKDASNGASSPARPAAPSMPGQNDSDLTKSPSSRSSLSPPPPPPPPMPASRPRAKGSSTPKASAVVEYYQFLTKQEAKPSQPRIGSSNTSVPTSAHSSIVGEIQNRSAHLSAIRADIETKGEFINSLIRKIQSVAYSDIEDLVEFVDWVDHQLSSLVDERAVLKHFDWPERKADAMREATVEYRSLKLLEEEIIMFKDDFDVPCEVVLKKLANLLDKSEKGIQKLVKLRTSVMRTYQDFKIPTAWMLDSGLVNNIKQGSRKLANTYMKRVRMEFESIRSSDRESTQEALLLQGAHFAYRAHQFAGGLDSETLCAFEEIRQRVPRSIRGSHESLAGILST</sequence>
<name>A0ACB9L100_9MYRT</name>
<keyword evidence="2" id="KW-1185">Reference proteome</keyword>
<accession>A0ACB9L100</accession>
<proteinExistence type="predicted"/>
<evidence type="ECO:0000313" key="1">
    <source>
        <dbReference type="EMBL" id="KAI4303053.1"/>
    </source>
</evidence>
<dbReference type="Proteomes" id="UP001057402">
    <property type="component" value="Chromosome 12"/>
</dbReference>
<protein>
    <submittedName>
        <fullName evidence="1">Uncharacterized protein</fullName>
    </submittedName>
</protein>
<dbReference type="EMBL" id="CM042891">
    <property type="protein sequence ID" value="KAI4303053.1"/>
    <property type="molecule type" value="Genomic_DNA"/>
</dbReference>
<gene>
    <name evidence="1" type="ORF">MLD38_038732</name>
</gene>
<reference evidence="2" key="1">
    <citation type="journal article" date="2023" name="Front. Plant Sci.">
        <title>Chromosomal-level genome assembly of Melastoma candidum provides insights into trichome evolution.</title>
        <authorList>
            <person name="Zhong Y."/>
            <person name="Wu W."/>
            <person name="Sun C."/>
            <person name="Zou P."/>
            <person name="Liu Y."/>
            <person name="Dai S."/>
            <person name="Zhou R."/>
        </authorList>
    </citation>
    <scope>NUCLEOTIDE SEQUENCE [LARGE SCALE GENOMIC DNA]</scope>
</reference>
<organism evidence="1 2">
    <name type="scientific">Melastoma candidum</name>
    <dbReference type="NCBI Taxonomy" id="119954"/>
    <lineage>
        <taxon>Eukaryota</taxon>
        <taxon>Viridiplantae</taxon>
        <taxon>Streptophyta</taxon>
        <taxon>Embryophyta</taxon>
        <taxon>Tracheophyta</taxon>
        <taxon>Spermatophyta</taxon>
        <taxon>Magnoliopsida</taxon>
        <taxon>eudicotyledons</taxon>
        <taxon>Gunneridae</taxon>
        <taxon>Pentapetalae</taxon>
        <taxon>rosids</taxon>
        <taxon>malvids</taxon>
        <taxon>Myrtales</taxon>
        <taxon>Melastomataceae</taxon>
        <taxon>Melastomatoideae</taxon>
        <taxon>Melastomateae</taxon>
        <taxon>Melastoma</taxon>
    </lineage>
</organism>
<evidence type="ECO:0000313" key="2">
    <source>
        <dbReference type="Proteomes" id="UP001057402"/>
    </source>
</evidence>
<comment type="caution">
    <text evidence="1">The sequence shown here is derived from an EMBL/GenBank/DDBJ whole genome shotgun (WGS) entry which is preliminary data.</text>
</comment>